<dbReference type="InterPro" id="IPR002364">
    <property type="entry name" value="Quin_OxRdtase/zeta-crystal_CS"/>
</dbReference>
<dbReference type="InterPro" id="IPR011032">
    <property type="entry name" value="GroES-like_sf"/>
</dbReference>
<gene>
    <name evidence="3" type="ORF">ACFSAS_18870</name>
</gene>
<dbReference type="Proteomes" id="UP001597092">
    <property type="component" value="Unassembled WGS sequence"/>
</dbReference>
<feature type="non-terminal residue" evidence="3">
    <location>
        <position position="294"/>
    </location>
</feature>
<accession>A0ABD6DZ86</accession>
<keyword evidence="4" id="KW-1185">Reference proteome</keyword>
<reference evidence="3 4" key="1">
    <citation type="journal article" date="2019" name="Int. J. Syst. Evol. Microbiol.">
        <title>The Global Catalogue of Microorganisms (GCM) 10K type strain sequencing project: providing services to taxonomists for standard genome sequencing and annotation.</title>
        <authorList>
            <consortium name="The Broad Institute Genomics Platform"/>
            <consortium name="The Broad Institute Genome Sequencing Center for Infectious Disease"/>
            <person name="Wu L."/>
            <person name="Ma J."/>
        </authorList>
    </citation>
    <scope>NUCLEOTIDE SEQUENCE [LARGE SCALE GENOMIC DNA]</scope>
    <source>
        <strain evidence="3 4">CGMCC 1.10387</strain>
    </source>
</reference>
<dbReference type="InterPro" id="IPR052733">
    <property type="entry name" value="Chloroplast_QOR"/>
</dbReference>
<feature type="compositionally biased region" description="Basic and acidic residues" evidence="1">
    <location>
        <begin position="1"/>
        <end position="10"/>
    </location>
</feature>
<comment type="caution">
    <text evidence="3">The sequence shown here is derived from an EMBL/GenBank/DDBJ whole genome shotgun (WGS) entry which is preliminary data.</text>
</comment>
<dbReference type="InterPro" id="IPR013154">
    <property type="entry name" value="ADH-like_N"/>
</dbReference>
<feature type="domain" description="Enoyl reductase (ER)" evidence="2">
    <location>
        <begin position="31"/>
        <end position="292"/>
    </location>
</feature>
<dbReference type="InterPro" id="IPR020843">
    <property type="entry name" value="ER"/>
</dbReference>
<dbReference type="InterPro" id="IPR036291">
    <property type="entry name" value="NAD(P)-bd_dom_sf"/>
</dbReference>
<proteinExistence type="predicted"/>
<dbReference type="CDD" id="cd08267">
    <property type="entry name" value="MDR1"/>
    <property type="match status" value="1"/>
</dbReference>
<protein>
    <submittedName>
        <fullName evidence="3">NAD(P)-dependent alcohol dehydrogenase</fullName>
    </submittedName>
</protein>
<dbReference type="RefSeq" id="WP_390282666.1">
    <property type="nucleotide sequence ID" value="NZ_JBHUDP010000023.1"/>
</dbReference>
<dbReference type="GO" id="GO:0016616">
    <property type="term" value="F:oxidoreductase activity, acting on the CH-OH group of donors, NAD or NADP as acceptor"/>
    <property type="evidence" value="ECO:0007669"/>
    <property type="project" value="UniProtKB-ARBA"/>
</dbReference>
<dbReference type="PROSITE" id="PS01162">
    <property type="entry name" value="QOR_ZETA_CRYSTAL"/>
    <property type="match status" value="1"/>
</dbReference>
<name>A0ABD6DZ86_9EURY</name>
<evidence type="ECO:0000313" key="4">
    <source>
        <dbReference type="Proteomes" id="UP001597092"/>
    </source>
</evidence>
<organism evidence="3 4">
    <name type="scientific">Halobellus litoreus</name>
    <dbReference type="NCBI Taxonomy" id="755310"/>
    <lineage>
        <taxon>Archaea</taxon>
        <taxon>Methanobacteriati</taxon>
        <taxon>Methanobacteriota</taxon>
        <taxon>Stenosarchaea group</taxon>
        <taxon>Halobacteria</taxon>
        <taxon>Halobacteriales</taxon>
        <taxon>Haloferacaceae</taxon>
        <taxon>Halobellus</taxon>
    </lineage>
</organism>
<sequence>MTTAKQRPESPHSTTGHKPTTMMAVVYSEYGGPEVLRVDEVELPTPGDDDVLVRVMARSVNAGDWHLLRGTPFLVRLVYGGYRKPKFPILGVDVVGRVEAVGKNVADFQSGDEVVADLSKNGFGGFAEYVSVPASAIVHKPAPVSFEAAAATPTAGVAALQALRGVGKLQSGEAVLVNGASGGVGTFAVQIAKFLGAEVTAVCSTAKMKTVRAIGADHVIDYTQEDVTEREAEYDLILDAAGTHSMRAYARVLRPTGRYVFVGGPTRRFVTALLAGPMLSMTGEQRFRTFMLNP</sequence>
<evidence type="ECO:0000256" key="1">
    <source>
        <dbReference type="SAM" id="MobiDB-lite"/>
    </source>
</evidence>
<dbReference type="AlphaFoldDB" id="A0ABD6DZ86"/>
<dbReference type="EMBL" id="JBHUDP010000023">
    <property type="protein sequence ID" value="MFD1687642.1"/>
    <property type="molecule type" value="Genomic_DNA"/>
</dbReference>
<dbReference type="GO" id="GO:0044281">
    <property type="term" value="P:small molecule metabolic process"/>
    <property type="evidence" value="ECO:0007669"/>
    <property type="project" value="UniProtKB-ARBA"/>
</dbReference>
<dbReference type="Pfam" id="PF00107">
    <property type="entry name" value="ADH_zinc_N"/>
    <property type="match status" value="1"/>
</dbReference>
<feature type="region of interest" description="Disordered" evidence="1">
    <location>
        <begin position="1"/>
        <end position="20"/>
    </location>
</feature>
<dbReference type="PANTHER" id="PTHR44013:SF1">
    <property type="entry name" value="ZINC-TYPE ALCOHOL DEHYDROGENASE-LIKE PROTEIN C16A3.02C"/>
    <property type="match status" value="1"/>
</dbReference>
<dbReference type="Gene3D" id="3.90.180.10">
    <property type="entry name" value="Medium-chain alcohol dehydrogenases, catalytic domain"/>
    <property type="match status" value="1"/>
</dbReference>
<dbReference type="GO" id="GO:0043168">
    <property type="term" value="F:anion binding"/>
    <property type="evidence" value="ECO:0007669"/>
    <property type="project" value="UniProtKB-ARBA"/>
</dbReference>
<dbReference type="InterPro" id="IPR013149">
    <property type="entry name" value="ADH-like_C"/>
</dbReference>
<evidence type="ECO:0000313" key="3">
    <source>
        <dbReference type="EMBL" id="MFD1687642.1"/>
    </source>
</evidence>
<dbReference type="Gene3D" id="3.40.50.720">
    <property type="entry name" value="NAD(P)-binding Rossmann-like Domain"/>
    <property type="match status" value="1"/>
</dbReference>
<dbReference type="SMART" id="SM00829">
    <property type="entry name" value="PKS_ER"/>
    <property type="match status" value="1"/>
</dbReference>
<dbReference type="SUPFAM" id="SSF51735">
    <property type="entry name" value="NAD(P)-binding Rossmann-fold domains"/>
    <property type="match status" value="1"/>
</dbReference>
<dbReference type="Pfam" id="PF08240">
    <property type="entry name" value="ADH_N"/>
    <property type="match status" value="1"/>
</dbReference>
<dbReference type="PANTHER" id="PTHR44013">
    <property type="entry name" value="ZINC-TYPE ALCOHOL DEHYDROGENASE-LIKE PROTEIN C16A3.02C"/>
    <property type="match status" value="1"/>
</dbReference>
<evidence type="ECO:0000259" key="2">
    <source>
        <dbReference type="SMART" id="SM00829"/>
    </source>
</evidence>
<dbReference type="SUPFAM" id="SSF50129">
    <property type="entry name" value="GroES-like"/>
    <property type="match status" value="1"/>
</dbReference>
<dbReference type="GO" id="GO:0030554">
    <property type="term" value="F:adenyl nucleotide binding"/>
    <property type="evidence" value="ECO:0007669"/>
    <property type="project" value="UniProtKB-ARBA"/>
</dbReference>